<dbReference type="Proteomes" id="UP000094313">
    <property type="component" value="Chromosome"/>
</dbReference>
<dbReference type="RefSeq" id="WP_069380826.1">
    <property type="nucleotide sequence ID" value="NZ_CP017141.1"/>
</dbReference>
<reference evidence="6 7" key="1">
    <citation type="submission" date="2016-08" db="EMBL/GenBank/DDBJ databases">
        <authorList>
            <person name="Seilhamer J.J."/>
        </authorList>
    </citation>
    <scope>NUCLEOTIDE SEQUENCE [LARGE SCALE GENOMIC DNA]</scope>
    <source>
        <strain evidence="6 7">DX4</strain>
    </source>
</reference>
<dbReference type="Gene3D" id="3.30.1120.10">
    <property type="match status" value="1"/>
</dbReference>
<accession>A0A1D7QKM1</accession>
<protein>
    <submittedName>
        <fullName evidence="6">N-acetylgalactosamine-6-sulfatase</fullName>
    </submittedName>
</protein>
<dbReference type="PANTHER" id="PTHR42693">
    <property type="entry name" value="ARYLSULFATASE FAMILY MEMBER"/>
    <property type="match status" value="1"/>
</dbReference>
<dbReference type="Pfam" id="PF00884">
    <property type="entry name" value="Sulfatase"/>
    <property type="match status" value="1"/>
</dbReference>
<dbReference type="GO" id="GO:0004065">
    <property type="term" value="F:arylsulfatase activity"/>
    <property type="evidence" value="ECO:0007669"/>
    <property type="project" value="TreeGrafter"/>
</dbReference>
<dbReference type="InterPro" id="IPR017850">
    <property type="entry name" value="Alkaline_phosphatase_core_sf"/>
</dbReference>
<dbReference type="InterPro" id="IPR024607">
    <property type="entry name" value="Sulfatase_CS"/>
</dbReference>
<dbReference type="OrthoDB" id="9764377at2"/>
<evidence type="ECO:0000313" key="7">
    <source>
        <dbReference type="Proteomes" id="UP000094313"/>
    </source>
</evidence>
<evidence type="ECO:0000313" key="6">
    <source>
        <dbReference type="EMBL" id="AOM79163.1"/>
    </source>
</evidence>
<dbReference type="Gene3D" id="3.40.720.10">
    <property type="entry name" value="Alkaline Phosphatase, subunit A"/>
    <property type="match status" value="1"/>
</dbReference>
<keyword evidence="7" id="KW-1185">Reference proteome</keyword>
<organism evidence="6 7">
    <name type="scientific">Pedobacter steynii</name>
    <dbReference type="NCBI Taxonomy" id="430522"/>
    <lineage>
        <taxon>Bacteria</taxon>
        <taxon>Pseudomonadati</taxon>
        <taxon>Bacteroidota</taxon>
        <taxon>Sphingobacteriia</taxon>
        <taxon>Sphingobacteriales</taxon>
        <taxon>Sphingobacteriaceae</taxon>
        <taxon>Pedobacter</taxon>
    </lineage>
</organism>
<dbReference type="AlphaFoldDB" id="A0A1D7QKM1"/>
<dbReference type="KEGG" id="psty:BFS30_19505"/>
<dbReference type="EMBL" id="CP017141">
    <property type="protein sequence ID" value="AOM79163.1"/>
    <property type="molecule type" value="Genomic_DNA"/>
</dbReference>
<dbReference type="PROSITE" id="PS00523">
    <property type="entry name" value="SULFATASE_1"/>
    <property type="match status" value="1"/>
</dbReference>
<dbReference type="CDD" id="cd16145">
    <property type="entry name" value="ARS_like"/>
    <property type="match status" value="1"/>
</dbReference>
<keyword evidence="3" id="KW-0378">Hydrolase</keyword>
<dbReference type="GO" id="GO:0046872">
    <property type="term" value="F:metal ion binding"/>
    <property type="evidence" value="ECO:0007669"/>
    <property type="project" value="UniProtKB-KW"/>
</dbReference>
<dbReference type="SUPFAM" id="SSF53649">
    <property type="entry name" value="Alkaline phosphatase-like"/>
    <property type="match status" value="1"/>
</dbReference>
<evidence type="ECO:0000256" key="1">
    <source>
        <dbReference type="ARBA" id="ARBA00008779"/>
    </source>
</evidence>
<dbReference type="InterPro" id="IPR000917">
    <property type="entry name" value="Sulfatase_N"/>
</dbReference>
<evidence type="ECO:0000256" key="4">
    <source>
        <dbReference type="ARBA" id="ARBA00022837"/>
    </source>
</evidence>
<keyword evidence="4" id="KW-0106">Calcium</keyword>
<evidence type="ECO:0000259" key="5">
    <source>
        <dbReference type="Pfam" id="PF00884"/>
    </source>
</evidence>
<sequence>MKRISLIAGVLLQCSTVFSQQQSQKPNVIYIYADDLGYAETGPYGQKKIKTPNLDKMAGQGMKFNNHYTGTPVCAPARAMLMTGKHGGHSYIRGNFELGGFPDSTERGQMPLKAGTFTVGHLMQQAGYKTALVGKWGLGMNATEGSPLKQGFDYYYGLLDQKQAHSFYPTHLWENEKWDTLENTFINVHQPLDSVKATDQDFEYYKGKVYAPEKMTEKALAFIDKSKDQPFFLYLPYPLPHVSLQAPDAEVKKYIGKFAEKPYYGQQGYAANKYPYSTYAAMITFLDTQVGIIMQRIKELGLDENTIIMFSSDNGTTFNGGVNPKFFNSVDGLRGLKMDLYEGGIREPFLVRWPGKIKGGGSTNLVSAQYDLLATLAELTGQKIENTDGISFLPTLRGENDKQKKHEYLYFEYPEKGGQVAIRMGDWKGVRVNVKKDPQSPWQLFNLKTDRNESRDQAANHPELISRFNEIQKKEHQDSHVKAWNFL</sequence>
<gene>
    <name evidence="6" type="ORF">BFS30_19505</name>
</gene>
<dbReference type="InterPro" id="IPR050738">
    <property type="entry name" value="Sulfatase"/>
</dbReference>
<name>A0A1D7QKM1_9SPHI</name>
<dbReference type="PANTHER" id="PTHR42693:SF53">
    <property type="entry name" value="ENDO-4-O-SULFATASE"/>
    <property type="match status" value="1"/>
</dbReference>
<comment type="similarity">
    <text evidence="1">Belongs to the sulfatase family.</text>
</comment>
<proteinExistence type="inferred from homology"/>
<evidence type="ECO:0000256" key="2">
    <source>
        <dbReference type="ARBA" id="ARBA00022723"/>
    </source>
</evidence>
<feature type="domain" description="Sulfatase N-terminal" evidence="5">
    <location>
        <begin position="26"/>
        <end position="381"/>
    </location>
</feature>
<evidence type="ECO:0000256" key="3">
    <source>
        <dbReference type="ARBA" id="ARBA00022801"/>
    </source>
</evidence>
<keyword evidence="2" id="KW-0479">Metal-binding</keyword>